<reference evidence="3" key="1">
    <citation type="submission" date="2021-01" db="EMBL/GenBank/DDBJ databases">
        <title>Whole genome shotgun sequence of Planosporangium flavigriseum NBRC 105377.</title>
        <authorList>
            <person name="Komaki H."/>
            <person name="Tamura T."/>
        </authorList>
    </citation>
    <scope>NUCLEOTIDE SEQUENCE</scope>
    <source>
        <strain evidence="3">NBRC 105377</strain>
    </source>
</reference>
<name>A0A8J3LQ12_9ACTN</name>
<dbReference type="Proteomes" id="UP000653674">
    <property type="component" value="Unassembled WGS sequence"/>
</dbReference>
<keyword evidence="2" id="KW-1133">Transmembrane helix</keyword>
<dbReference type="RefSeq" id="WP_168077255.1">
    <property type="nucleotide sequence ID" value="NZ_BAAAQJ010000007.1"/>
</dbReference>
<evidence type="ECO:0000256" key="1">
    <source>
        <dbReference type="SAM" id="MobiDB-lite"/>
    </source>
</evidence>
<feature type="transmembrane region" description="Helical" evidence="2">
    <location>
        <begin position="464"/>
        <end position="489"/>
    </location>
</feature>
<keyword evidence="2" id="KW-0812">Transmembrane</keyword>
<feature type="transmembrane region" description="Helical" evidence="2">
    <location>
        <begin position="393"/>
        <end position="409"/>
    </location>
</feature>
<dbReference type="InterPro" id="IPR018674">
    <property type="entry name" value="DUF2142_membrane"/>
</dbReference>
<feature type="transmembrane region" description="Helical" evidence="2">
    <location>
        <begin position="336"/>
        <end position="354"/>
    </location>
</feature>
<evidence type="ECO:0000313" key="3">
    <source>
        <dbReference type="EMBL" id="GIG74750.1"/>
    </source>
</evidence>
<feature type="transmembrane region" description="Helical" evidence="2">
    <location>
        <begin position="361"/>
        <end position="381"/>
    </location>
</feature>
<feature type="transmembrane region" description="Helical" evidence="2">
    <location>
        <begin position="239"/>
        <end position="255"/>
    </location>
</feature>
<accession>A0A8J3LQ12</accession>
<feature type="region of interest" description="Disordered" evidence="1">
    <location>
        <begin position="498"/>
        <end position="525"/>
    </location>
</feature>
<proteinExistence type="predicted"/>
<sequence length="525" mass="56239">MSDTVSAATERRGALRLWALAFAGFFLLIAAWSVATPYDGAPDEQEHVIRAAGVAAGQFAPKPEVAKKGSGAFQTVPRGLVRDQCWQFNVQANAGCAPSPGGDSTPVRVGTAAGRYHPAYYAAVGWPLVLRPGMSGVLGARLISGAFCAALLAGAFVVIMRRSRRRLMMAALLAVTTPMTVHLASSVNPSGLELAAAIAFFAAFIPLMLGERTGSWRGLIFLAGISGLLLSMLRQTGPLLLATAFVAFAFPLRRGNLPALIRQRAAVWWAAGIAVSTAVAAAWIVVMKASDLGNYKFPMQLSPFQASWLVAERWGNFLEQMVGVASYLDARLPTPFYTTWQAAVFGLLFLGVVFGRLLDRWRLLVLLVGGALVPTAMQVRYFNETGYVMQGRYMMPILAGAVLFAAYVAEDRGLDLARCRAATRLFVVLFSLHLVFLSYTMVRWQHGLRDFTPFRRFNPLAGEWHPVLGSLLPLVMAAAGIAVIGWLGWRAQRGLPGGPAAEADQASETGARPIAPAAGAFGPAS</sequence>
<protein>
    <recommendedName>
        <fullName evidence="5">DUF2142 domain-containing protein</fullName>
    </recommendedName>
</protein>
<feature type="transmembrane region" description="Helical" evidence="2">
    <location>
        <begin position="138"/>
        <end position="160"/>
    </location>
</feature>
<dbReference type="AlphaFoldDB" id="A0A8J3LQ12"/>
<comment type="caution">
    <text evidence="3">The sequence shown here is derived from an EMBL/GenBank/DDBJ whole genome shotgun (WGS) entry which is preliminary data.</text>
</comment>
<feature type="transmembrane region" description="Helical" evidence="2">
    <location>
        <begin position="191"/>
        <end position="209"/>
    </location>
</feature>
<dbReference type="Pfam" id="PF09913">
    <property type="entry name" value="DUF2142"/>
    <property type="match status" value="1"/>
</dbReference>
<feature type="compositionally biased region" description="Low complexity" evidence="1">
    <location>
        <begin position="510"/>
        <end position="525"/>
    </location>
</feature>
<gene>
    <name evidence="3" type="ORF">Pfl04_31540</name>
</gene>
<organism evidence="3 4">
    <name type="scientific">Planosporangium flavigriseum</name>
    <dbReference type="NCBI Taxonomy" id="373681"/>
    <lineage>
        <taxon>Bacteria</taxon>
        <taxon>Bacillati</taxon>
        <taxon>Actinomycetota</taxon>
        <taxon>Actinomycetes</taxon>
        <taxon>Micromonosporales</taxon>
        <taxon>Micromonosporaceae</taxon>
        <taxon>Planosporangium</taxon>
    </lineage>
</organism>
<evidence type="ECO:0008006" key="5">
    <source>
        <dbReference type="Google" id="ProtNLM"/>
    </source>
</evidence>
<evidence type="ECO:0000313" key="4">
    <source>
        <dbReference type="Proteomes" id="UP000653674"/>
    </source>
</evidence>
<evidence type="ECO:0000256" key="2">
    <source>
        <dbReference type="SAM" id="Phobius"/>
    </source>
</evidence>
<feature type="transmembrane region" description="Helical" evidence="2">
    <location>
        <begin position="421"/>
        <end position="444"/>
    </location>
</feature>
<dbReference type="EMBL" id="BONU01000022">
    <property type="protein sequence ID" value="GIG74750.1"/>
    <property type="molecule type" value="Genomic_DNA"/>
</dbReference>
<keyword evidence="4" id="KW-1185">Reference proteome</keyword>
<feature type="transmembrane region" description="Helical" evidence="2">
    <location>
        <begin position="267"/>
        <end position="286"/>
    </location>
</feature>
<keyword evidence="2" id="KW-0472">Membrane</keyword>
<feature type="transmembrane region" description="Helical" evidence="2">
    <location>
        <begin position="17"/>
        <end position="35"/>
    </location>
</feature>